<comment type="subcellular location">
    <subcellularLocation>
        <location evidence="1">Cytoplasm</location>
    </subcellularLocation>
</comment>
<dbReference type="AlphaFoldDB" id="A0AAD5X473"/>
<dbReference type="InterPro" id="IPR029062">
    <property type="entry name" value="Class_I_gatase-like"/>
</dbReference>
<evidence type="ECO:0000256" key="3">
    <source>
        <dbReference type="ARBA" id="ARBA00022490"/>
    </source>
</evidence>
<feature type="domain" description="DJ-1/PfpI" evidence="5">
    <location>
        <begin position="4"/>
        <end position="167"/>
    </location>
</feature>
<dbReference type="PANTHER" id="PTHR48094">
    <property type="entry name" value="PROTEIN/NUCLEIC ACID DEGLYCASE DJ-1-RELATED"/>
    <property type="match status" value="1"/>
</dbReference>
<evidence type="ECO:0000313" key="7">
    <source>
        <dbReference type="Proteomes" id="UP001212841"/>
    </source>
</evidence>
<dbReference type="CDD" id="cd03135">
    <property type="entry name" value="GATase1_DJ-1"/>
    <property type="match status" value="1"/>
</dbReference>
<accession>A0AAD5X473</accession>
<evidence type="ECO:0000256" key="1">
    <source>
        <dbReference type="ARBA" id="ARBA00004496"/>
    </source>
</evidence>
<keyword evidence="3" id="KW-0963">Cytoplasm</keyword>
<dbReference type="GO" id="GO:0005634">
    <property type="term" value="C:nucleus"/>
    <property type="evidence" value="ECO:0007669"/>
    <property type="project" value="TreeGrafter"/>
</dbReference>
<reference evidence="6" key="1">
    <citation type="submission" date="2020-05" db="EMBL/GenBank/DDBJ databases">
        <title>Phylogenomic resolution of chytrid fungi.</title>
        <authorList>
            <person name="Stajich J.E."/>
            <person name="Amses K."/>
            <person name="Simmons R."/>
            <person name="Seto K."/>
            <person name="Myers J."/>
            <person name="Bonds A."/>
            <person name="Quandt C.A."/>
            <person name="Barry K."/>
            <person name="Liu P."/>
            <person name="Grigoriev I."/>
            <person name="Longcore J.E."/>
            <person name="James T.Y."/>
        </authorList>
    </citation>
    <scope>NUCLEOTIDE SEQUENCE</scope>
    <source>
        <strain evidence="6">JEL0318</strain>
    </source>
</reference>
<dbReference type="PANTHER" id="PTHR48094:SF12">
    <property type="entry name" value="PARKINSON DISEASE PROTEIN 7 HOMOLOG"/>
    <property type="match status" value="1"/>
</dbReference>
<sequence length="190" mass="20148">MAPSALVLIADGSEEMEAVITIDILRRAEIEVTVAGLNGPQPVTCSRNVKLVPDKSLADVKGREFDALVLPGGLGGAKAFSDSAEVKALLKAYHDNAQKTVAIICASPIALKAANVGQGKRITSHPSVKDQLEGSYEYKEDRVVADGNLITSRGPGSALEFALEIVERLQGKETVQKIVPPMLVHPDIKV</sequence>
<dbReference type="InterPro" id="IPR002818">
    <property type="entry name" value="DJ-1/PfpI"/>
</dbReference>
<proteinExistence type="predicted"/>
<comment type="caution">
    <text evidence="6">The sequence shown here is derived from an EMBL/GenBank/DDBJ whole genome shotgun (WGS) entry which is preliminary data.</text>
</comment>
<dbReference type="SUPFAM" id="SSF52317">
    <property type="entry name" value="Class I glutamine amidotransferase-like"/>
    <property type="match status" value="1"/>
</dbReference>
<comment type="catalytic activity">
    <reaction evidence="4">
        <text>methylglyoxal + H2O = (R)-lactate + H(+)</text>
        <dbReference type="Rhea" id="RHEA:27754"/>
        <dbReference type="ChEBI" id="CHEBI:15377"/>
        <dbReference type="ChEBI" id="CHEBI:15378"/>
        <dbReference type="ChEBI" id="CHEBI:16004"/>
        <dbReference type="ChEBI" id="CHEBI:17158"/>
        <dbReference type="EC" id="4.2.1.130"/>
    </reaction>
</comment>
<dbReference type="InterPro" id="IPR050325">
    <property type="entry name" value="Prot/Nucl_acid_deglycase"/>
</dbReference>
<name>A0AAD5X473_9FUNG</name>
<dbReference type="Proteomes" id="UP001212841">
    <property type="component" value="Unassembled WGS sequence"/>
</dbReference>
<dbReference type="FunFam" id="3.40.50.880:FF:000022">
    <property type="entry name" value="protein deglycase DJ-1"/>
    <property type="match status" value="1"/>
</dbReference>
<dbReference type="EMBL" id="JADGJD010000062">
    <property type="protein sequence ID" value="KAJ3055763.1"/>
    <property type="molecule type" value="Genomic_DNA"/>
</dbReference>
<keyword evidence="7" id="KW-1185">Reference proteome</keyword>
<evidence type="ECO:0000256" key="4">
    <source>
        <dbReference type="ARBA" id="ARBA00048082"/>
    </source>
</evidence>
<dbReference type="GO" id="GO:0010646">
    <property type="term" value="P:regulation of cell communication"/>
    <property type="evidence" value="ECO:0007669"/>
    <property type="project" value="UniProtKB-ARBA"/>
</dbReference>
<dbReference type="GO" id="GO:0019172">
    <property type="term" value="F:glyoxalase III activity"/>
    <property type="evidence" value="ECO:0007669"/>
    <property type="project" value="UniProtKB-EC"/>
</dbReference>
<evidence type="ECO:0000313" key="6">
    <source>
        <dbReference type="EMBL" id="KAJ3055763.1"/>
    </source>
</evidence>
<dbReference type="GO" id="GO:1903189">
    <property type="term" value="P:glyoxal metabolic process"/>
    <property type="evidence" value="ECO:0007669"/>
    <property type="project" value="TreeGrafter"/>
</dbReference>
<organism evidence="6 7">
    <name type="scientific">Rhizophlyctis rosea</name>
    <dbReference type="NCBI Taxonomy" id="64517"/>
    <lineage>
        <taxon>Eukaryota</taxon>
        <taxon>Fungi</taxon>
        <taxon>Fungi incertae sedis</taxon>
        <taxon>Chytridiomycota</taxon>
        <taxon>Chytridiomycota incertae sedis</taxon>
        <taxon>Chytridiomycetes</taxon>
        <taxon>Rhizophlyctidales</taxon>
        <taxon>Rhizophlyctidaceae</taxon>
        <taxon>Rhizophlyctis</taxon>
    </lineage>
</organism>
<protein>
    <recommendedName>
        <fullName evidence="2">D-lactate dehydratase</fullName>
        <ecNumber evidence="2">4.2.1.130</ecNumber>
    </recommendedName>
</protein>
<dbReference type="Gene3D" id="3.40.50.880">
    <property type="match status" value="1"/>
</dbReference>
<dbReference type="GO" id="GO:0006979">
    <property type="term" value="P:response to oxidative stress"/>
    <property type="evidence" value="ECO:0007669"/>
    <property type="project" value="TreeGrafter"/>
</dbReference>
<dbReference type="Pfam" id="PF01965">
    <property type="entry name" value="DJ-1_PfpI"/>
    <property type="match status" value="1"/>
</dbReference>
<dbReference type="EC" id="4.2.1.130" evidence="2"/>
<dbReference type="InterPro" id="IPR006287">
    <property type="entry name" value="DJ-1"/>
</dbReference>
<dbReference type="NCBIfam" id="TIGR01383">
    <property type="entry name" value="not_thiJ"/>
    <property type="match status" value="1"/>
</dbReference>
<evidence type="ECO:0000259" key="5">
    <source>
        <dbReference type="Pfam" id="PF01965"/>
    </source>
</evidence>
<dbReference type="GO" id="GO:0023051">
    <property type="term" value="P:regulation of signaling"/>
    <property type="evidence" value="ECO:0007669"/>
    <property type="project" value="UniProtKB-ARBA"/>
</dbReference>
<evidence type="ECO:0000256" key="2">
    <source>
        <dbReference type="ARBA" id="ARBA00013134"/>
    </source>
</evidence>
<dbReference type="GO" id="GO:0005739">
    <property type="term" value="C:mitochondrion"/>
    <property type="evidence" value="ECO:0007669"/>
    <property type="project" value="TreeGrafter"/>
</dbReference>
<gene>
    <name evidence="6" type="primary">PARK7</name>
    <name evidence="6" type="ORF">HK097_009416</name>
</gene>